<evidence type="ECO:0000313" key="11">
    <source>
        <dbReference type="Proteomes" id="UP000190198"/>
    </source>
</evidence>
<name>A0A1T2L654_9GAMM</name>
<dbReference type="EMBL" id="MPRK01000084">
    <property type="protein sequence ID" value="OOZ40588.1"/>
    <property type="molecule type" value="Genomic_DNA"/>
</dbReference>
<dbReference type="GO" id="GO:0006281">
    <property type="term" value="P:DNA repair"/>
    <property type="evidence" value="ECO:0007669"/>
    <property type="project" value="UniProtKB-KW"/>
</dbReference>
<dbReference type="InterPro" id="IPR005122">
    <property type="entry name" value="Uracil-DNA_glycosylase-like"/>
</dbReference>
<keyword evidence="2" id="KW-0479">Metal-binding</keyword>
<keyword evidence="1" id="KW-0004">4Fe-4S</keyword>
<feature type="region of interest" description="Disordered" evidence="8">
    <location>
        <begin position="1"/>
        <end position="20"/>
    </location>
</feature>
<dbReference type="InterPro" id="IPR036895">
    <property type="entry name" value="Uracil-DNA_glycosylase-like_sf"/>
</dbReference>
<reference evidence="10 11" key="1">
    <citation type="submission" date="2016-11" db="EMBL/GenBank/DDBJ databases">
        <title>Mixed transmission modes and dynamic genome evolution in an obligate animal-bacterial symbiosis.</title>
        <authorList>
            <person name="Russell S.L."/>
            <person name="Corbett-Detig R.B."/>
            <person name="Cavanaugh C.M."/>
        </authorList>
    </citation>
    <scope>NUCLEOTIDE SEQUENCE [LARGE SCALE GENOMIC DNA]</scope>
    <source>
        <strain evidence="10">Sp-SM6</strain>
    </source>
</reference>
<dbReference type="Gene3D" id="3.40.470.10">
    <property type="entry name" value="Uracil-DNA glycosylase-like domain"/>
    <property type="match status" value="1"/>
</dbReference>
<keyword evidence="6" id="KW-0411">Iron-sulfur</keyword>
<keyword evidence="5" id="KW-0408">Iron</keyword>
<dbReference type="GO" id="GO:0046872">
    <property type="term" value="F:metal ion binding"/>
    <property type="evidence" value="ECO:0007669"/>
    <property type="project" value="UniProtKB-KW"/>
</dbReference>
<comment type="caution">
    <text evidence="10">The sequence shown here is derived from an EMBL/GenBank/DDBJ whole genome shotgun (WGS) entry which is preliminary data.</text>
</comment>
<evidence type="ECO:0000313" key="10">
    <source>
        <dbReference type="EMBL" id="OOZ40588.1"/>
    </source>
</evidence>
<evidence type="ECO:0000256" key="3">
    <source>
        <dbReference type="ARBA" id="ARBA00022763"/>
    </source>
</evidence>
<sequence>MLDAMGIQVWSRRQQRQPGDAAEITLPDEAEEQLHDWDSLQQSVENCNRCTIAATRTQTVFGTGNQNAELMIIGEAPGADEDRQGEPFVGRAGQLLNQMLLACGFGREQVYIANILKCRPQANRNPSPE</sequence>
<feature type="domain" description="Uracil-DNA glycosylase-like" evidence="9">
    <location>
        <begin position="61"/>
        <end position="127"/>
    </location>
</feature>
<evidence type="ECO:0000256" key="7">
    <source>
        <dbReference type="ARBA" id="ARBA00023204"/>
    </source>
</evidence>
<dbReference type="GO" id="GO:0097506">
    <property type="term" value="F:deaminated base DNA N-glycosylase activity"/>
    <property type="evidence" value="ECO:0007669"/>
    <property type="project" value="UniProtKB-ARBA"/>
</dbReference>
<gene>
    <name evidence="10" type="ORF">BOW52_05685</name>
</gene>
<dbReference type="InterPro" id="IPR051536">
    <property type="entry name" value="UDG_Type-4/5"/>
</dbReference>
<evidence type="ECO:0000259" key="9">
    <source>
        <dbReference type="Pfam" id="PF03167"/>
    </source>
</evidence>
<evidence type="ECO:0000256" key="1">
    <source>
        <dbReference type="ARBA" id="ARBA00022485"/>
    </source>
</evidence>
<protein>
    <recommendedName>
        <fullName evidence="9">Uracil-DNA glycosylase-like domain-containing protein</fullName>
    </recommendedName>
</protein>
<keyword evidence="3" id="KW-0227">DNA damage</keyword>
<dbReference type="PANTHER" id="PTHR33693:SF1">
    <property type="entry name" value="TYPE-4 URACIL-DNA GLYCOSYLASE"/>
    <property type="match status" value="1"/>
</dbReference>
<dbReference type="Proteomes" id="UP000190198">
    <property type="component" value="Unassembled WGS sequence"/>
</dbReference>
<dbReference type="AlphaFoldDB" id="A0A1T2L654"/>
<dbReference type="CDD" id="cd10030">
    <property type="entry name" value="UDG-F4_TTUDGA_SPO1dp_like"/>
    <property type="match status" value="1"/>
</dbReference>
<evidence type="ECO:0000256" key="6">
    <source>
        <dbReference type="ARBA" id="ARBA00023014"/>
    </source>
</evidence>
<dbReference type="PANTHER" id="PTHR33693">
    <property type="entry name" value="TYPE-5 URACIL-DNA GLYCOSYLASE"/>
    <property type="match status" value="1"/>
</dbReference>
<accession>A0A1T2L654</accession>
<dbReference type="Pfam" id="PF03167">
    <property type="entry name" value="UDG"/>
    <property type="match status" value="1"/>
</dbReference>
<proteinExistence type="predicted"/>
<keyword evidence="4" id="KW-0378">Hydrolase</keyword>
<organism evidence="10 11">
    <name type="scientific">Solemya elarraichensis gill symbiont</name>
    <dbReference type="NCBI Taxonomy" id="1918949"/>
    <lineage>
        <taxon>Bacteria</taxon>
        <taxon>Pseudomonadati</taxon>
        <taxon>Pseudomonadota</taxon>
        <taxon>Gammaproteobacteria</taxon>
        <taxon>sulfur-oxidizing symbionts</taxon>
    </lineage>
</organism>
<evidence type="ECO:0000256" key="5">
    <source>
        <dbReference type="ARBA" id="ARBA00023004"/>
    </source>
</evidence>
<evidence type="ECO:0000256" key="8">
    <source>
        <dbReference type="SAM" id="MobiDB-lite"/>
    </source>
</evidence>
<keyword evidence="11" id="KW-1185">Reference proteome</keyword>
<keyword evidence="7" id="KW-0234">DNA repair</keyword>
<evidence type="ECO:0000256" key="4">
    <source>
        <dbReference type="ARBA" id="ARBA00022801"/>
    </source>
</evidence>
<evidence type="ECO:0000256" key="2">
    <source>
        <dbReference type="ARBA" id="ARBA00022723"/>
    </source>
</evidence>
<dbReference type="GO" id="GO:0051539">
    <property type="term" value="F:4 iron, 4 sulfur cluster binding"/>
    <property type="evidence" value="ECO:0007669"/>
    <property type="project" value="UniProtKB-KW"/>
</dbReference>
<dbReference type="SUPFAM" id="SSF52141">
    <property type="entry name" value="Uracil-DNA glycosylase-like"/>
    <property type="match status" value="1"/>
</dbReference>